<comment type="subcellular location">
    <subcellularLocation>
        <location evidence="2">Cell membrane</location>
        <topology evidence="2">Multi-pass membrane protein</topology>
    </subcellularLocation>
</comment>
<evidence type="ECO:0000256" key="4">
    <source>
        <dbReference type="ARBA" id="ARBA00022475"/>
    </source>
</evidence>
<dbReference type="InterPro" id="IPR003661">
    <property type="entry name" value="HisK_dim/P_dom"/>
</dbReference>
<feature type="transmembrane region" description="Helical" evidence="12">
    <location>
        <begin position="106"/>
        <end position="129"/>
    </location>
</feature>
<dbReference type="GO" id="GO:0000155">
    <property type="term" value="F:phosphorelay sensor kinase activity"/>
    <property type="evidence" value="ECO:0007669"/>
    <property type="project" value="InterPro"/>
</dbReference>
<feature type="transmembrane region" description="Helical" evidence="12">
    <location>
        <begin position="72"/>
        <end position="94"/>
    </location>
</feature>
<organism evidence="14 15">
    <name type="scientific">Nitrospira japonica</name>
    <dbReference type="NCBI Taxonomy" id="1325564"/>
    <lineage>
        <taxon>Bacteria</taxon>
        <taxon>Pseudomonadati</taxon>
        <taxon>Nitrospirota</taxon>
        <taxon>Nitrospiria</taxon>
        <taxon>Nitrospirales</taxon>
        <taxon>Nitrospiraceae</taxon>
        <taxon>Nitrospira</taxon>
    </lineage>
</organism>
<dbReference type="AlphaFoldDB" id="A0A1W1I9T5"/>
<evidence type="ECO:0000256" key="8">
    <source>
        <dbReference type="ARBA" id="ARBA00022777"/>
    </source>
</evidence>
<keyword evidence="5" id="KW-0597">Phosphoprotein</keyword>
<dbReference type="Gene3D" id="3.30.565.10">
    <property type="entry name" value="Histidine kinase-like ATPase, C-terminal domain"/>
    <property type="match status" value="1"/>
</dbReference>
<dbReference type="InterPro" id="IPR005467">
    <property type="entry name" value="His_kinase_dom"/>
</dbReference>
<keyword evidence="8 14" id="KW-0418">Kinase</keyword>
<evidence type="ECO:0000313" key="14">
    <source>
        <dbReference type="EMBL" id="SLM49808.1"/>
    </source>
</evidence>
<feature type="transmembrane region" description="Helical" evidence="12">
    <location>
        <begin position="301"/>
        <end position="321"/>
    </location>
</feature>
<evidence type="ECO:0000256" key="2">
    <source>
        <dbReference type="ARBA" id="ARBA00004651"/>
    </source>
</evidence>
<dbReference type="PRINTS" id="PR00344">
    <property type="entry name" value="BCTRLSENSOR"/>
</dbReference>
<evidence type="ECO:0000256" key="10">
    <source>
        <dbReference type="ARBA" id="ARBA00023012"/>
    </source>
</evidence>
<keyword evidence="4" id="KW-1003">Cell membrane</keyword>
<evidence type="ECO:0000259" key="13">
    <source>
        <dbReference type="PROSITE" id="PS50109"/>
    </source>
</evidence>
<feature type="transmembrane region" description="Helical" evidence="12">
    <location>
        <begin position="41"/>
        <end position="60"/>
    </location>
</feature>
<evidence type="ECO:0000256" key="12">
    <source>
        <dbReference type="SAM" id="Phobius"/>
    </source>
</evidence>
<evidence type="ECO:0000256" key="9">
    <source>
        <dbReference type="ARBA" id="ARBA00022989"/>
    </source>
</evidence>
<evidence type="ECO:0000313" key="15">
    <source>
        <dbReference type="Proteomes" id="UP000192042"/>
    </source>
</evidence>
<dbReference type="InterPro" id="IPR003594">
    <property type="entry name" value="HATPase_dom"/>
</dbReference>
<gene>
    <name evidence="14" type="ORF">NSJP_3641</name>
</gene>
<reference evidence="14 15" key="1">
    <citation type="submission" date="2017-03" db="EMBL/GenBank/DDBJ databases">
        <authorList>
            <person name="Afonso C.L."/>
            <person name="Miller P.J."/>
            <person name="Scott M.A."/>
            <person name="Spackman E."/>
            <person name="Goraichik I."/>
            <person name="Dimitrov K.M."/>
            <person name="Suarez D.L."/>
            <person name="Swayne D.E."/>
        </authorList>
    </citation>
    <scope>NUCLEOTIDE SEQUENCE [LARGE SCALE GENOMIC DNA]</scope>
    <source>
        <strain evidence="14">Genome sequencing of Nitrospira japonica strain NJ11</strain>
    </source>
</reference>
<dbReference type="GO" id="GO:0005886">
    <property type="term" value="C:plasma membrane"/>
    <property type="evidence" value="ECO:0007669"/>
    <property type="project" value="UniProtKB-SubCell"/>
</dbReference>
<dbReference type="FunFam" id="3.30.565.10:FF:000006">
    <property type="entry name" value="Sensor histidine kinase WalK"/>
    <property type="match status" value="1"/>
</dbReference>
<dbReference type="EC" id="2.7.13.3" evidence="3"/>
<sequence>MLAIEQALSGTRTSHPLPRIRPLPHSVVGLSLLHTGSRTQIVVLLCSLVAGYVLAGKLGLQLATFHPSATPVWPPTGISLAAFLLLGYGVWPAIFLGAFTVNVTTAGSIVSSLGIATGNTLEGLVGAYLINRLANGRKLFEQQGDTLRFVLLAALISTTVSATFGVTTLSLGGYAAWEKYRVIWTTWWLGDAVGALIVTPAIILWALEPSLNWDRIRLLEIGLSISLLCFVTSIVFQSSQAMTGPNYPLAFLTLSILIWVAVRLGPRETVTAILLCAGIAIWGTLRGSGPFARIDQHESLLLLQAFIAVIAVTALVLAVGVSERRRAEQDLDELNQTLERRIQDRTSTLQATVEQLQEFDRLKSAFVGVVSHELRTPLTSIMILSENLLGELAGPLNEKQAHYASRIQFNADRLRHMLNELLNLSKIESGKVELHPTALSLHELLAEVVEVLQPLAQQKSIAMNIASMESLPNVRADRDKLYEVLANLLENAIKFTPSGGSVHIGAEVLDDRHIRMNVSDTGCGISEEHLPRIFDKFYRVQPNSGTGSGLGLAIAKGLVELHGGTLGVESVLGKGTDFYLTLPYTTSPSFPRATIDSTGSRDSLA</sequence>
<keyword evidence="7 12" id="KW-0812">Transmembrane</keyword>
<evidence type="ECO:0000256" key="11">
    <source>
        <dbReference type="ARBA" id="ARBA00023136"/>
    </source>
</evidence>
<dbReference type="InterPro" id="IPR050736">
    <property type="entry name" value="Sensor_HK_Regulatory"/>
</dbReference>
<dbReference type="SUPFAM" id="SSF47384">
    <property type="entry name" value="Homodimeric domain of signal transducing histidine kinase"/>
    <property type="match status" value="1"/>
</dbReference>
<comment type="catalytic activity">
    <reaction evidence="1">
        <text>ATP + protein L-histidine = ADP + protein N-phospho-L-histidine.</text>
        <dbReference type="EC" id="2.7.13.3"/>
    </reaction>
</comment>
<dbReference type="InterPro" id="IPR036097">
    <property type="entry name" value="HisK_dim/P_sf"/>
</dbReference>
<keyword evidence="10" id="KW-0902">Two-component regulatory system</keyword>
<dbReference type="Pfam" id="PF00512">
    <property type="entry name" value="HisKA"/>
    <property type="match status" value="1"/>
</dbReference>
<dbReference type="PROSITE" id="PS50109">
    <property type="entry name" value="HIS_KIN"/>
    <property type="match status" value="1"/>
</dbReference>
<keyword evidence="9 12" id="KW-1133">Transmembrane helix</keyword>
<feature type="transmembrane region" description="Helical" evidence="12">
    <location>
        <begin position="269"/>
        <end position="289"/>
    </location>
</feature>
<keyword evidence="11 12" id="KW-0472">Membrane</keyword>
<keyword evidence="6 14" id="KW-0808">Transferase</keyword>
<dbReference type="SMART" id="SM00387">
    <property type="entry name" value="HATPase_c"/>
    <property type="match status" value="1"/>
</dbReference>
<dbReference type="OrthoDB" id="177675at2"/>
<dbReference type="Proteomes" id="UP000192042">
    <property type="component" value="Chromosome I"/>
</dbReference>
<evidence type="ECO:0000256" key="3">
    <source>
        <dbReference type="ARBA" id="ARBA00012438"/>
    </source>
</evidence>
<dbReference type="PANTHER" id="PTHR43711">
    <property type="entry name" value="TWO-COMPONENT HISTIDINE KINASE"/>
    <property type="match status" value="1"/>
</dbReference>
<dbReference type="KEGG" id="nja:NSJP_3641"/>
<evidence type="ECO:0000256" key="7">
    <source>
        <dbReference type="ARBA" id="ARBA00022692"/>
    </source>
</evidence>
<dbReference type="CDD" id="cd00082">
    <property type="entry name" value="HisKA"/>
    <property type="match status" value="1"/>
</dbReference>
<evidence type="ECO:0000256" key="1">
    <source>
        <dbReference type="ARBA" id="ARBA00000085"/>
    </source>
</evidence>
<evidence type="ECO:0000256" key="5">
    <source>
        <dbReference type="ARBA" id="ARBA00022553"/>
    </source>
</evidence>
<dbReference type="InterPro" id="IPR007895">
    <property type="entry name" value="MASE1"/>
</dbReference>
<feature type="transmembrane region" description="Helical" evidence="12">
    <location>
        <begin position="149"/>
        <end position="175"/>
    </location>
</feature>
<keyword evidence="15" id="KW-1185">Reference proteome</keyword>
<feature type="transmembrane region" description="Helical" evidence="12">
    <location>
        <begin position="245"/>
        <end position="262"/>
    </location>
</feature>
<protein>
    <recommendedName>
        <fullName evidence="3">histidine kinase</fullName>
        <ecNumber evidence="3">2.7.13.3</ecNumber>
    </recommendedName>
</protein>
<accession>A0A1W1I9T5</accession>
<proteinExistence type="predicted"/>
<dbReference type="SUPFAM" id="SSF55874">
    <property type="entry name" value="ATPase domain of HSP90 chaperone/DNA topoisomerase II/histidine kinase"/>
    <property type="match status" value="1"/>
</dbReference>
<feature type="transmembrane region" description="Helical" evidence="12">
    <location>
        <begin position="187"/>
        <end position="207"/>
    </location>
</feature>
<evidence type="ECO:0000256" key="6">
    <source>
        <dbReference type="ARBA" id="ARBA00022679"/>
    </source>
</evidence>
<name>A0A1W1I9T5_9BACT</name>
<dbReference type="InterPro" id="IPR004358">
    <property type="entry name" value="Sig_transdc_His_kin-like_C"/>
</dbReference>
<dbReference type="PANTHER" id="PTHR43711:SF31">
    <property type="entry name" value="HISTIDINE KINASE"/>
    <property type="match status" value="1"/>
</dbReference>
<dbReference type="STRING" id="1325564.NSJP_3641"/>
<dbReference type="InterPro" id="IPR036890">
    <property type="entry name" value="HATPase_C_sf"/>
</dbReference>
<dbReference type="Pfam" id="PF02518">
    <property type="entry name" value="HATPase_c"/>
    <property type="match status" value="1"/>
</dbReference>
<feature type="domain" description="Histidine kinase" evidence="13">
    <location>
        <begin position="369"/>
        <end position="586"/>
    </location>
</feature>
<feature type="transmembrane region" description="Helical" evidence="12">
    <location>
        <begin position="219"/>
        <end position="239"/>
    </location>
</feature>
<dbReference type="SMART" id="SM00388">
    <property type="entry name" value="HisKA"/>
    <property type="match status" value="1"/>
</dbReference>
<dbReference type="EMBL" id="LT828648">
    <property type="protein sequence ID" value="SLM49808.1"/>
    <property type="molecule type" value="Genomic_DNA"/>
</dbReference>
<dbReference type="CDD" id="cd00075">
    <property type="entry name" value="HATPase"/>
    <property type="match status" value="1"/>
</dbReference>
<dbReference type="Gene3D" id="1.10.287.130">
    <property type="match status" value="1"/>
</dbReference>
<dbReference type="Pfam" id="PF05231">
    <property type="entry name" value="MASE1"/>
    <property type="match status" value="1"/>
</dbReference>